<reference evidence="2" key="1">
    <citation type="journal article" date="2010" name="PLoS Negl. Trop. Dis.">
        <title>The genome sequence of Trypanosoma brucei gambiense, causative agent of chronic human african trypanosomiasis.</title>
        <authorList>
            <person name="Jackson A.P."/>
            <person name="Sanders M."/>
            <person name="Berry A."/>
            <person name="McQuillan J."/>
            <person name="Aslett M.A."/>
            <person name="Quail M.A."/>
            <person name="Chukualim B."/>
            <person name="Capewell P."/>
            <person name="MacLeod A."/>
            <person name="Melville S.E."/>
            <person name="Gibson W."/>
            <person name="Barry J.D."/>
            <person name="Berriman M."/>
            <person name="Hertz-Fowler C."/>
        </authorList>
    </citation>
    <scope>NUCLEOTIDE SEQUENCE [LARGE SCALE GENOMIC DNA]</scope>
    <source>
        <strain evidence="2">MHOM/CI/86/DAL972</strain>
    </source>
</reference>
<dbReference type="EMBL" id="FN554970">
    <property type="protein sequence ID" value="CBH13005.1"/>
    <property type="molecule type" value="Genomic_DNA"/>
</dbReference>
<dbReference type="AlphaFoldDB" id="C9ZUB8"/>
<proteinExistence type="predicted"/>
<gene>
    <name evidence="1" type="ORF">TbgDal_VII8555</name>
</gene>
<dbReference type="GeneID" id="23863195"/>
<dbReference type="Proteomes" id="UP000002316">
    <property type="component" value="Chromosome 7"/>
</dbReference>
<protein>
    <submittedName>
        <fullName evidence="1">Uncharacterized protein</fullName>
    </submittedName>
</protein>
<evidence type="ECO:0000313" key="2">
    <source>
        <dbReference type="Proteomes" id="UP000002316"/>
    </source>
</evidence>
<sequence length="145" mass="16285">MSANPSFSFALVFTSVPSYFPPRTPLLFSVPVTVRTYQRFPFFFAEEGCKMCTAPIKVLDSTQVSTLHTCLCPILLLGQVSLQRYAVTLLATHGSVFSSTFVSLPVLGCCAHNFFFPFPFHPSLIVHVRIHVLHECTQQSPERDW</sequence>
<organism evidence="1 2">
    <name type="scientific">Trypanosoma brucei gambiense (strain MHOM/CI/86/DAL972)</name>
    <dbReference type="NCBI Taxonomy" id="679716"/>
    <lineage>
        <taxon>Eukaryota</taxon>
        <taxon>Discoba</taxon>
        <taxon>Euglenozoa</taxon>
        <taxon>Kinetoplastea</taxon>
        <taxon>Metakinetoplastina</taxon>
        <taxon>Trypanosomatida</taxon>
        <taxon>Trypanosomatidae</taxon>
        <taxon>Trypanosoma</taxon>
    </lineage>
</organism>
<accession>C9ZUB8</accession>
<evidence type="ECO:0000313" key="1">
    <source>
        <dbReference type="EMBL" id="CBH13005.1"/>
    </source>
</evidence>
<dbReference type="RefSeq" id="XP_011775283.1">
    <property type="nucleotide sequence ID" value="XM_011776981.1"/>
</dbReference>
<dbReference type="KEGG" id="tbg:TbgDal_VII8555"/>
<name>C9ZUB8_TRYB9</name>